<name>A0A1Y1W3W4_9FUNG</name>
<feature type="domain" description="CASTOR ACT" evidence="1">
    <location>
        <begin position="69"/>
        <end position="128"/>
    </location>
</feature>
<dbReference type="OrthoDB" id="58529at2759"/>
<reference evidence="3 5" key="1">
    <citation type="submission" date="2016-07" db="EMBL/GenBank/DDBJ databases">
        <title>Pervasive Adenine N6-methylation of Active Genes in Fungi.</title>
        <authorList>
            <consortium name="DOE Joint Genome Institute"/>
            <person name="Mondo S.J."/>
            <person name="Dannebaum R.O."/>
            <person name="Kuo R.C."/>
            <person name="Labutti K."/>
            <person name="Haridas S."/>
            <person name="Kuo A."/>
            <person name="Salamov A."/>
            <person name="Ahrendt S.R."/>
            <person name="Lipzen A."/>
            <person name="Sullivan W."/>
            <person name="Andreopoulos W.B."/>
            <person name="Clum A."/>
            <person name="Lindquist E."/>
            <person name="Daum C."/>
            <person name="Ramamoorthy G.K."/>
            <person name="Gryganskyi A."/>
            <person name="Culley D."/>
            <person name="Magnuson J.K."/>
            <person name="James T.Y."/>
            <person name="O'Malley M.A."/>
            <person name="Stajich J.E."/>
            <person name="Spatafora J.W."/>
            <person name="Visel A."/>
            <person name="Grigoriev I.V."/>
        </authorList>
    </citation>
    <scope>NUCLEOTIDE SEQUENCE [LARGE SCALE GENOMIC DNA]</scope>
    <source>
        <strain evidence="3 5">CBS 931.73</strain>
    </source>
</reference>
<dbReference type="SUPFAM" id="SSF55021">
    <property type="entry name" value="ACT-like"/>
    <property type="match status" value="2"/>
</dbReference>
<gene>
    <name evidence="3" type="ORF">K493DRAFT_294360</name>
    <name evidence="4" type="ORF">K493DRAFT_305396</name>
</gene>
<evidence type="ECO:0000313" key="4">
    <source>
        <dbReference type="EMBL" id="ORX89862.1"/>
    </source>
</evidence>
<dbReference type="Proteomes" id="UP000193498">
    <property type="component" value="Unassembled WGS sequence"/>
</dbReference>
<dbReference type="PANTHER" id="PTHR31131">
    <property type="entry name" value="CHROMOSOME 1, WHOLE GENOME SHOTGUN SEQUENCE"/>
    <property type="match status" value="1"/>
</dbReference>
<evidence type="ECO:0000259" key="1">
    <source>
        <dbReference type="Pfam" id="PF13840"/>
    </source>
</evidence>
<dbReference type="Pfam" id="PF13840">
    <property type="entry name" value="ACT_7"/>
    <property type="match status" value="1"/>
</dbReference>
<organism evidence="3 5">
    <name type="scientific">Basidiobolus meristosporus CBS 931.73</name>
    <dbReference type="NCBI Taxonomy" id="1314790"/>
    <lineage>
        <taxon>Eukaryota</taxon>
        <taxon>Fungi</taxon>
        <taxon>Fungi incertae sedis</taxon>
        <taxon>Zoopagomycota</taxon>
        <taxon>Entomophthoromycotina</taxon>
        <taxon>Basidiobolomycetes</taxon>
        <taxon>Basidiobolales</taxon>
        <taxon>Basidiobolaceae</taxon>
        <taxon>Basidiobolus</taxon>
    </lineage>
</organism>
<feature type="domain" description="A9CJY8-like N-terminal" evidence="2">
    <location>
        <begin position="13"/>
        <end position="50"/>
    </location>
</feature>
<dbReference type="Pfam" id="PF21631">
    <property type="entry name" value="A9CJY8-like_N"/>
    <property type="match status" value="1"/>
</dbReference>
<dbReference type="PANTHER" id="PTHR31131:SF6">
    <property type="entry name" value="CASTOR ACT DOMAIN-CONTAINING PROTEIN"/>
    <property type="match status" value="1"/>
</dbReference>
<dbReference type="InterPro" id="IPR051719">
    <property type="entry name" value="CASTOR_mTORC1"/>
</dbReference>
<dbReference type="Gene3D" id="3.30.2130.10">
    <property type="entry name" value="VC0802-like"/>
    <property type="match status" value="1"/>
</dbReference>
<evidence type="ECO:0000259" key="2">
    <source>
        <dbReference type="Pfam" id="PF21631"/>
    </source>
</evidence>
<evidence type="ECO:0000313" key="3">
    <source>
        <dbReference type="EMBL" id="ORX68062.1"/>
    </source>
</evidence>
<dbReference type="InterPro" id="IPR027795">
    <property type="entry name" value="CASTOR_ACT_dom"/>
</dbReference>
<sequence length="141" mass="15894">MSHQLDLLLYTEQFSVLKFASGAKVPKLIDDLPFYSITRTPEELSIVTLQPSSEVMQELLEKDGMVAYENDWRCMKVQGPLDFSLIGILSNLSTTLAQAKISIFAISTYDTDYLLVKQSTVDRAKEELEKVGHTITIKSIF</sequence>
<protein>
    <submittedName>
        <fullName evidence="3">Uncharacterized protein</fullName>
    </submittedName>
</protein>
<accession>A0A1Y1W3W4</accession>
<evidence type="ECO:0000313" key="5">
    <source>
        <dbReference type="Proteomes" id="UP000193498"/>
    </source>
</evidence>
<keyword evidence="5" id="KW-1185">Reference proteome</keyword>
<dbReference type="InterPro" id="IPR045865">
    <property type="entry name" value="ACT-like_dom_sf"/>
</dbReference>
<dbReference type="InterPro" id="IPR049447">
    <property type="entry name" value="A9CJY8-like_N"/>
</dbReference>
<dbReference type="GO" id="GO:0006520">
    <property type="term" value="P:amino acid metabolic process"/>
    <property type="evidence" value="ECO:0007669"/>
    <property type="project" value="UniProtKB-ARBA"/>
</dbReference>
<dbReference type="PIRSF" id="PIRSF008459">
    <property type="entry name" value="UCP008459"/>
    <property type="match status" value="1"/>
</dbReference>
<dbReference type="GO" id="GO:0046394">
    <property type="term" value="P:carboxylic acid biosynthetic process"/>
    <property type="evidence" value="ECO:0007669"/>
    <property type="project" value="UniProtKB-ARBA"/>
</dbReference>
<proteinExistence type="predicted"/>
<dbReference type="InterPro" id="IPR016540">
    <property type="entry name" value="UCP008459"/>
</dbReference>
<dbReference type="EMBL" id="MCFE01001106">
    <property type="protein sequence ID" value="ORX68062.1"/>
    <property type="molecule type" value="Genomic_DNA"/>
</dbReference>
<dbReference type="EMBL" id="MCFE01000416">
    <property type="protein sequence ID" value="ORX89862.1"/>
    <property type="molecule type" value="Genomic_DNA"/>
</dbReference>
<comment type="caution">
    <text evidence="3">The sequence shown here is derived from an EMBL/GenBank/DDBJ whole genome shotgun (WGS) entry which is preliminary data.</text>
</comment>
<dbReference type="InParanoid" id="A0A1Y1W3W4"/>
<dbReference type="AlphaFoldDB" id="A0A1Y1W3W4"/>